<proteinExistence type="predicted"/>
<sequence>LRTALEKECGTTLAECAKVPAKDDPYRDPAMVAFYRFTMTYDLPQQKGEKQSLKVPQGAEVLLEAALPNLSAAQRRALMIKTALPAGYPLSGDNDAQQFWQRLNLPAAYAMANKAH</sequence>
<evidence type="ECO:0000313" key="1">
    <source>
        <dbReference type="EMBL" id="PLM42908.1"/>
    </source>
</evidence>
<dbReference type="AlphaFoldDB" id="A0A2J4XWL5"/>
<comment type="caution">
    <text evidence="1">The sequence shown here is derived from an EMBL/GenBank/DDBJ whole genome shotgun (WGS) entry which is preliminary data.</text>
</comment>
<protein>
    <submittedName>
        <fullName evidence="1">Phosphatase PAP2 family protein</fullName>
    </submittedName>
</protein>
<reference evidence="1 2" key="2">
    <citation type="submission" date="2018-01" db="EMBL/GenBank/DDBJ databases">
        <title>Genomic study of Klebsiella pneumoniae.</title>
        <authorList>
            <person name="Yang Y."/>
            <person name="Bicalho R."/>
        </authorList>
    </citation>
    <scope>NUCLEOTIDE SEQUENCE [LARGE SCALE GENOMIC DNA]</scope>
    <source>
        <strain evidence="1 2">A2</strain>
    </source>
</reference>
<reference evidence="1 2" key="1">
    <citation type="submission" date="2017-11" db="EMBL/GenBank/DDBJ databases">
        <authorList>
            <person name="Han C.G."/>
        </authorList>
    </citation>
    <scope>NUCLEOTIDE SEQUENCE [LARGE SCALE GENOMIC DNA]</scope>
    <source>
        <strain evidence="1 2">A2</strain>
    </source>
</reference>
<dbReference type="Proteomes" id="UP000234661">
    <property type="component" value="Unassembled WGS sequence"/>
</dbReference>
<gene>
    <name evidence="1" type="ORF">CWM85_39650</name>
</gene>
<feature type="non-terminal residue" evidence="1">
    <location>
        <position position="1"/>
    </location>
</feature>
<organism evidence="1 2">
    <name type="scientific">Klebsiella michiganensis</name>
    <dbReference type="NCBI Taxonomy" id="1134687"/>
    <lineage>
        <taxon>Bacteria</taxon>
        <taxon>Pseudomonadati</taxon>
        <taxon>Pseudomonadota</taxon>
        <taxon>Gammaproteobacteria</taxon>
        <taxon>Enterobacterales</taxon>
        <taxon>Enterobacteriaceae</taxon>
        <taxon>Klebsiella/Raoultella group</taxon>
        <taxon>Klebsiella</taxon>
    </lineage>
</organism>
<evidence type="ECO:0000313" key="2">
    <source>
        <dbReference type="Proteomes" id="UP000234661"/>
    </source>
</evidence>
<accession>A0A2J4XWL5</accession>
<name>A0A2J4XWL5_9ENTR</name>
<dbReference type="EMBL" id="PIET01002453">
    <property type="protein sequence ID" value="PLM42908.1"/>
    <property type="molecule type" value="Genomic_DNA"/>
</dbReference>